<evidence type="ECO:0000313" key="8">
    <source>
        <dbReference type="Proteomes" id="UP000602381"/>
    </source>
</evidence>
<sequence>MTFKFNNLRGDIFGGTTAAIVALPLALAFGVASGAGPIAGLYGAIIVGFFAAVFGGTATQISGPTGPMVVVFAGVFAAYTDQPELVFTSVILAGLFMILFGLLRLGDYIRLVPYPVISGFMSGIGCIIIILQFGRLMGHEPPSGPLMALASIPSAVVDPNFSALAIGIITLAVVFFWPARFNRYVPGPLAALFIATPLSMLFTGVPILGEIPSGLPEMQMPMLTADTAFLVIETALILAALGSIDSLLTSLVADNMTRSRHSANRELVGQGIGNSLAGLFGAIPGAGATMRTVINIRSGGNSRLSGALHSLILLAVVLGLSPLASMIPHAVLAGILVKVGYDIIDWSYLKRAHRGPRWDLILMILVLGLTVFVDLITAVAIGMVLAALAFIHQLAKTQLANIDTIPGRDLSTNEAELLKHADGRIAIFDFGGPLSFGAAADMGHRARERTSGKVSSLILDFSRVPFLDMSAANAVETIIQDGKNSGKRIYLTGLHDDVHAVLKGLGVLDMVPPEQQKGQRMDALTEALSALSGPKGAMEPA</sequence>
<feature type="transmembrane region" description="Helical" evidence="5">
    <location>
        <begin position="189"/>
        <end position="208"/>
    </location>
</feature>
<evidence type="ECO:0000256" key="3">
    <source>
        <dbReference type="ARBA" id="ARBA00022989"/>
    </source>
</evidence>
<keyword evidence="4 5" id="KW-0472">Membrane</keyword>
<feature type="transmembrane region" description="Helical" evidence="5">
    <location>
        <begin position="228"/>
        <end position="253"/>
    </location>
</feature>
<feature type="transmembrane region" description="Helical" evidence="5">
    <location>
        <begin position="306"/>
        <end position="324"/>
    </location>
</feature>
<dbReference type="InterPro" id="IPR002645">
    <property type="entry name" value="STAS_dom"/>
</dbReference>
<evidence type="ECO:0000256" key="1">
    <source>
        <dbReference type="ARBA" id="ARBA00004141"/>
    </source>
</evidence>
<comment type="subcellular location">
    <subcellularLocation>
        <location evidence="1">Membrane</location>
        <topology evidence="1">Multi-pass membrane protein</topology>
    </subcellularLocation>
</comment>
<keyword evidence="8" id="KW-1185">Reference proteome</keyword>
<evidence type="ECO:0000256" key="4">
    <source>
        <dbReference type="ARBA" id="ARBA00023136"/>
    </source>
</evidence>
<dbReference type="RefSeq" id="WP_150005839.1">
    <property type="nucleotide sequence ID" value="NZ_BMOV01000003.1"/>
</dbReference>
<dbReference type="Proteomes" id="UP000602381">
    <property type="component" value="Unassembled WGS sequence"/>
</dbReference>
<evidence type="ECO:0000256" key="5">
    <source>
        <dbReference type="SAM" id="Phobius"/>
    </source>
</evidence>
<dbReference type="InterPro" id="IPR011547">
    <property type="entry name" value="SLC26A/SulP_dom"/>
</dbReference>
<feature type="transmembrane region" description="Helical" evidence="5">
    <location>
        <begin position="112"/>
        <end position="134"/>
    </location>
</feature>
<evidence type="ECO:0000259" key="6">
    <source>
        <dbReference type="PROSITE" id="PS50801"/>
    </source>
</evidence>
<evidence type="ECO:0000313" key="7">
    <source>
        <dbReference type="EMBL" id="GGO09085.1"/>
    </source>
</evidence>
<dbReference type="EMBL" id="BMOV01000003">
    <property type="protein sequence ID" value="GGO09085.1"/>
    <property type="molecule type" value="Genomic_DNA"/>
</dbReference>
<proteinExistence type="predicted"/>
<feature type="domain" description="STAS" evidence="6">
    <location>
        <begin position="425"/>
        <end position="531"/>
    </location>
</feature>
<dbReference type="Pfam" id="PF00916">
    <property type="entry name" value="Sulfate_transp"/>
    <property type="match status" value="1"/>
</dbReference>
<comment type="caution">
    <text evidence="7">The sequence shown here is derived from an EMBL/GenBank/DDBJ whole genome shotgun (WGS) entry which is preliminary data.</text>
</comment>
<organism evidence="7 8">
    <name type="scientific">Iodidimonas muriae</name>
    <dbReference type="NCBI Taxonomy" id="261467"/>
    <lineage>
        <taxon>Bacteria</taxon>
        <taxon>Pseudomonadati</taxon>
        <taxon>Pseudomonadota</taxon>
        <taxon>Alphaproteobacteria</taxon>
        <taxon>Iodidimonadales</taxon>
        <taxon>Iodidimonadaceae</taxon>
        <taxon>Iodidimonas</taxon>
    </lineage>
</organism>
<feature type="transmembrane region" description="Helical" evidence="5">
    <location>
        <begin position="154"/>
        <end position="177"/>
    </location>
</feature>
<feature type="transmembrane region" description="Helical" evidence="5">
    <location>
        <begin position="360"/>
        <end position="391"/>
    </location>
</feature>
<dbReference type="InterPro" id="IPR036513">
    <property type="entry name" value="STAS_dom_sf"/>
</dbReference>
<protein>
    <submittedName>
        <fullName evidence="7">Anti-sigma factor antagonist</fullName>
    </submittedName>
</protein>
<evidence type="ECO:0000256" key="2">
    <source>
        <dbReference type="ARBA" id="ARBA00022692"/>
    </source>
</evidence>
<dbReference type="PANTHER" id="PTHR11814">
    <property type="entry name" value="SULFATE TRANSPORTER"/>
    <property type="match status" value="1"/>
</dbReference>
<keyword evidence="3 5" id="KW-1133">Transmembrane helix</keyword>
<dbReference type="SUPFAM" id="SSF52091">
    <property type="entry name" value="SpoIIaa-like"/>
    <property type="match status" value="1"/>
</dbReference>
<dbReference type="PROSITE" id="PS50801">
    <property type="entry name" value="STAS"/>
    <property type="match status" value="1"/>
</dbReference>
<dbReference type="CDD" id="cd07042">
    <property type="entry name" value="STAS_SulP_like_sulfate_transporter"/>
    <property type="match status" value="1"/>
</dbReference>
<keyword evidence="2 5" id="KW-0812">Transmembrane</keyword>
<feature type="transmembrane region" description="Helical" evidence="5">
    <location>
        <begin position="38"/>
        <end position="54"/>
    </location>
</feature>
<feature type="transmembrane region" description="Helical" evidence="5">
    <location>
        <begin position="61"/>
        <end position="79"/>
    </location>
</feature>
<dbReference type="InterPro" id="IPR001902">
    <property type="entry name" value="SLC26A/SulP_fam"/>
</dbReference>
<accession>A0ABQ2LBJ3</accession>
<name>A0ABQ2LBJ3_9PROT</name>
<feature type="transmembrane region" description="Helical" evidence="5">
    <location>
        <begin position="85"/>
        <end position="105"/>
    </location>
</feature>
<feature type="transmembrane region" description="Helical" evidence="5">
    <location>
        <begin position="12"/>
        <end position="32"/>
    </location>
</feature>
<reference evidence="8" key="1">
    <citation type="journal article" date="2019" name="Int. J. Syst. Evol. Microbiol.">
        <title>The Global Catalogue of Microorganisms (GCM) 10K type strain sequencing project: providing services to taxonomists for standard genome sequencing and annotation.</title>
        <authorList>
            <consortium name="The Broad Institute Genomics Platform"/>
            <consortium name="The Broad Institute Genome Sequencing Center for Infectious Disease"/>
            <person name="Wu L."/>
            <person name="Ma J."/>
        </authorList>
    </citation>
    <scope>NUCLEOTIDE SEQUENCE [LARGE SCALE GENOMIC DNA]</scope>
    <source>
        <strain evidence="8">JCM 17843</strain>
    </source>
</reference>
<gene>
    <name evidence="7" type="ORF">GCM10007972_10250</name>
</gene>
<dbReference type="Pfam" id="PF01740">
    <property type="entry name" value="STAS"/>
    <property type="match status" value="1"/>
</dbReference>
<dbReference type="Gene3D" id="3.30.750.24">
    <property type="entry name" value="STAS domain"/>
    <property type="match status" value="1"/>
</dbReference>